<sequence length="134" mass="15146">MNGGFMGNALAQYTTRLSWQRQRGMSFIGVCLLLVVLIFAGYVVVKSVPIVSEYLSVKRVLKQAATGTTVEEVRSIFTRQSNIDYLDEYDNPLQAQDLIVRKVNDVVVVELQYEREIPLFGPAFLVYKFDASSQ</sequence>
<name>A0A4S5BVE6_9BURK</name>
<dbReference type="EMBL" id="SSWX01000001">
    <property type="protein sequence ID" value="THJ36489.1"/>
    <property type="molecule type" value="Genomic_DNA"/>
</dbReference>
<accession>A0A4S5BVE6</accession>
<feature type="transmembrane region" description="Helical" evidence="1">
    <location>
        <begin position="25"/>
        <end position="45"/>
    </location>
</feature>
<evidence type="ECO:0000256" key="1">
    <source>
        <dbReference type="SAM" id="Phobius"/>
    </source>
</evidence>
<dbReference type="OrthoDB" id="9133279at2"/>
<reference evidence="2 3" key="1">
    <citation type="submission" date="2019-04" db="EMBL/GenBank/DDBJ databases">
        <title>Lampropedia sp YIM MLB12 draf genome.</title>
        <authorList>
            <person name="Wang Y.-X."/>
        </authorList>
    </citation>
    <scope>NUCLEOTIDE SEQUENCE [LARGE SCALE GENOMIC DNA]</scope>
    <source>
        <strain evidence="2 3">YIM MLB12</strain>
    </source>
</reference>
<dbReference type="InterPro" id="IPR032314">
    <property type="entry name" value="DUF4845"/>
</dbReference>
<evidence type="ECO:0000313" key="2">
    <source>
        <dbReference type="EMBL" id="THJ36489.1"/>
    </source>
</evidence>
<keyword evidence="1" id="KW-0812">Transmembrane</keyword>
<keyword evidence="1" id="KW-1133">Transmembrane helix</keyword>
<proteinExistence type="predicted"/>
<comment type="caution">
    <text evidence="2">The sequence shown here is derived from an EMBL/GenBank/DDBJ whole genome shotgun (WGS) entry which is preliminary data.</text>
</comment>
<keyword evidence="3" id="KW-1185">Reference proteome</keyword>
<protein>
    <submittedName>
        <fullName evidence="2">DUF4845 domain-containing protein</fullName>
    </submittedName>
</protein>
<keyword evidence="1" id="KW-0472">Membrane</keyword>
<evidence type="ECO:0000313" key="3">
    <source>
        <dbReference type="Proteomes" id="UP000306236"/>
    </source>
</evidence>
<organism evidence="2 3">
    <name type="scientific">Lampropedia aestuarii</name>
    <dbReference type="NCBI Taxonomy" id="2562762"/>
    <lineage>
        <taxon>Bacteria</taxon>
        <taxon>Pseudomonadati</taxon>
        <taxon>Pseudomonadota</taxon>
        <taxon>Betaproteobacteria</taxon>
        <taxon>Burkholderiales</taxon>
        <taxon>Comamonadaceae</taxon>
        <taxon>Lampropedia</taxon>
    </lineage>
</organism>
<dbReference type="Proteomes" id="UP000306236">
    <property type="component" value="Unassembled WGS sequence"/>
</dbReference>
<dbReference type="AlphaFoldDB" id="A0A4S5BVE6"/>
<dbReference type="Pfam" id="PF16137">
    <property type="entry name" value="DUF4845"/>
    <property type="match status" value="1"/>
</dbReference>
<gene>
    <name evidence="2" type="ORF">E8K88_00895</name>
</gene>